<dbReference type="EMBL" id="BAAAXF010000025">
    <property type="protein sequence ID" value="GAA3496667.1"/>
    <property type="molecule type" value="Genomic_DNA"/>
</dbReference>
<protein>
    <submittedName>
        <fullName evidence="2">Uncharacterized protein</fullName>
    </submittedName>
</protein>
<dbReference type="RefSeq" id="WP_345576813.1">
    <property type="nucleotide sequence ID" value="NZ_BAAAXF010000025.1"/>
</dbReference>
<sequence>MSPRPSTQSDGPAPPCDLYRMARRDAETFLANHPLPDQPTPLEDLTPYLQALPAAKTPAEVSAITHQLVAATAPILDHIASHFIAVALWAGTEHRHTPQSVRLLREAALSIRTALAKVAQADLENLRAHYAPPTANAEPTRATAPTATTSLGPTAPRHTPGSRR</sequence>
<dbReference type="Proteomes" id="UP001501455">
    <property type="component" value="Unassembled WGS sequence"/>
</dbReference>
<feature type="region of interest" description="Disordered" evidence="1">
    <location>
        <begin position="132"/>
        <end position="164"/>
    </location>
</feature>
<proteinExistence type="predicted"/>
<keyword evidence="3" id="KW-1185">Reference proteome</keyword>
<feature type="compositionally biased region" description="Low complexity" evidence="1">
    <location>
        <begin position="132"/>
        <end position="149"/>
    </location>
</feature>
<evidence type="ECO:0000313" key="2">
    <source>
        <dbReference type="EMBL" id="GAA3496667.1"/>
    </source>
</evidence>
<reference evidence="3" key="1">
    <citation type="journal article" date="2019" name="Int. J. Syst. Evol. Microbiol.">
        <title>The Global Catalogue of Microorganisms (GCM) 10K type strain sequencing project: providing services to taxonomists for standard genome sequencing and annotation.</title>
        <authorList>
            <consortium name="The Broad Institute Genomics Platform"/>
            <consortium name="The Broad Institute Genome Sequencing Center for Infectious Disease"/>
            <person name="Wu L."/>
            <person name="Ma J."/>
        </authorList>
    </citation>
    <scope>NUCLEOTIDE SEQUENCE [LARGE SCALE GENOMIC DNA]</scope>
    <source>
        <strain evidence="3">JCM 4816</strain>
    </source>
</reference>
<name>A0ABP6TNS3_9ACTN</name>
<organism evidence="2 3">
    <name type="scientific">Streptomyces prasinosporus</name>
    <dbReference type="NCBI Taxonomy" id="68256"/>
    <lineage>
        <taxon>Bacteria</taxon>
        <taxon>Bacillati</taxon>
        <taxon>Actinomycetota</taxon>
        <taxon>Actinomycetes</taxon>
        <taxon>Kitasatosporales</taxon>
        <taxon>Streptomycetaceae</taxon>
        <taxon>Streptomyces</taxon>
        <taxon>Streptomyces albogriseolus group</taxon>
    </lineage>
</organism>
<gene>
    <name evidence="2" type="ORF">GCM10019016_037680</name>
</gene>
<evidence type="ECO:0000256" key="1">
    <source>
        <dbReference type="SAM" id="MobiDB-lite"/>
    </source>
</evidence>
<evidence type="ECO:0000313" key="3">
    <source>
        <dbReference type="Proteomes" id="UP001501455"/>
    </source>
</evidence>
<accession>A0ABP6TNS3</accession>
<comment type="caution">
    <text evidence="2">The sequence shown here is derived from an EMBL/GenBank/DDBJ whole genome shotgun (WGS) entry which is preliminary data.</text>
</comment>